<feature type="region of interest" description="Disordered" evidence="1">
    <location>
        <begin position="298"/>
        <end position="336"/>
    </location>
</feature>
<dbReference type="EMBL" id="NIDE01000002">
    <property type="protein sequence ID" value="OWK45821.1"/>
    <property type="molecule type" value="Genomic_DNA"/>
</dbReference>
<protein>
    <submittedName>
        <fullName evidence="2">Uncharacterized protein</fullName>
    </submittedName>
</protein>
<gene>
    <name evidence="2" type="ORF">FRUB_02152</name>
</gene>
<reference evidence="3" key="1">
    <citation type="submission" date="2017-06" db="EMBL/GenBank/DDBJ databases">
        <title>Genome analysis of Fimbriiglobus ruber SP5, the first member of the order Planctomycetales with confirmed chitinolytic capability.</title>
        <authorList>
            <person name="Ravin N.V."/>
            <person name="Rakitin A.L."/>
            <person name="Ivanova A.A."/>
            <person name="Beletsky A.V."/>
            <person name="Kulichevskaya I.S."/>
            <person name="Mardanov A.V."/>
            <person name="Dedysh S.N."/>
        </authorList>
    </citation>
    <scope>NUCLEOTIDE SEQUENCE [LARGE SCALE GENOMIC DNA]</scope>
    <source>
        <strain evidence="3">SP5</strain>
    </source>
</reference>
<sequence>MFVFGLLLIGCTQAVVRKDPGPHDPGFRFYRPKPYLFIGPMEADDKKAGDTAAAPAKAAPKATPAKGQGQKKPTVGPPTEADQKIGELEDRVNELHAIVNEKVSDGPDAPAAPAASIKVTMQIKYMPDWNEEYSVRLRSGLGTGKLEFKLDDGWNLTSVGIETDQKIPELLNAIANLAGVAQGAKPAAAAAAGQKKPGVVPADANLFIVDTRPDVPLGFYEPIIATDTHGRKSLFGWRYVGFMPFAGCPVDVCVQPRTVTCDVAELWGLVAATGSLKFQRLSEIEAGANPYQYRKFEPAVHGAPAPPPGANPVKKEAVPGADPDATADESARAVRR</sequence>
<accession>A0A225DWU4</accession>
<evidence type="ECO:0000313" key="2">
    <source>
        <dbReference type="EMBL" id="OWK45821.1"/>
    </source>
</evidence>
<evidence type="ECO:0000313" key="3">
    <source>
        <dbReference type="Proteomes" id="UP000214646"/>
    </source>
</evidence>
<organism evidence="2 3">
    <name type="scientific">Fimbriiglobus ruber</name>
    <dbReference type="NCBI Taxonomy" id="1908690"/>
    <lineage>
        <taxon>Bacteria</taxon>
        <taxon>Pseudomonadati</taxon>
        <taxon>Planctomycetota</taxon>
        <taxon>Planctomycetia</taxon>
        <taxon>Gemmatales</taxon>
        <taxon>Gemmataceae</taxon>
        <taxon>Fimbriiglobus</taxon>
    </lineage>
</organism>
<keyword evidence="3" id="KW-1185">Reference proteome</keyword>
<feature type="region of interest" description="Disordered" evidence="1">
    <location>
        <begin position="46"/>
        <end position="81"/>
    </location>
</feature>
<proteinExistence type="predicted"/>
<feature type="compositionally biased region" description="Low complexity" evidence="1">
    <location>
        <begin position="50"/>
        <end position="67"/>
    </location>
</feature>
<comment type="caution">
    <text evidence="2">The sequence shown here is derived from an EMBL/GenBank/DDBJ whole genome shotgun (WGS) entry which is preliminary data.</text>
</comment>
<dbReference type="Proteomes" id="UP000214646">
    <property type="component" value="Unassembled WGS sequence"/>
</dbReference>
<dbReference type="AlphaFoldDB" id="A0A225DWU4"/>
<evidence type="ECO:0000256" key="1">
    <source>
        <dbReference type="SAM" id="MobiDB-lite"/>
    </source>
</evidence>
<name>A0A225DWU4_9BACT</name>